<accession>D5AH61</accession>
<protein>
    <recommendedName>
        <fullName evidence="10">NADH oxidase</fullName>
        <ecNumber evidence="9">1.6.3.4</ecNumber>
    </recommendedName>
</protein>
<comment type="similarity">
    <text evidence="2">Belongs to the class-III pyridine nucleotide-disulfide oxidoreductase family.</text>
</comment>
<keyword evidence="8" id="KW-0676">Redox-active center</keyword>
<dbReference type="InterPro" id="IPR004099">
    <property type="entry name" value="Pyr_nucl-diS_OxRdtase_dimer"/>
</dbReference>
<dbReference type="PANTHER" id="PTHR43429:SF1">
    <property type="entry name" value="NAD(P)H SULFUR OXIDOREDUCTASE (COA-DEPENDENT)"/>
    <property type="match status" value="1"/>
</dbReference>
<keyword evidence="3" id="KW-0285">Flavoprotein</keyword>
<evidence type="ECO:0000256" key="1">
    <source>
        <dbReference type="ARBA" id="ARBA00001974"/>
    </source>
</evidence>
<dbReference type="KEGG" id="ssw:SSGZ1_0719"/>
<proteinExistence type="inferred from homology"/>
<dbReference type="PATRIC" id="fig|423211.3.peg.708"/>
<evidence type="ECO:0000313" key="15">
    <source>
        <dbReference type="Proteomes" id="UP000002359"/>
    </source>
</evidence>
<keyword evidence="5" id="KW-0560">Oxidoreductase</keyword>
<dbReference type="AlphaFoldDB" id="D5AH61"/>
<reference evidence="14 15" key="1">
    <citation type="journal article" date="2009" name="J. Infect. Dis.">
        <title>Clinical, experimental, and genomic differences between intermediately pathogenic, highly pathogenic, and epidemic Streptococcus suis.</title>
        <authorList>
            <person name="Ye C."/>
            <person name="Zheng H."/>
            <person name="Zhang J."/>
            <person name="Jing H."/>
            <person name="Wang L."/>
            <person name="Xiong Y."/>
            <person name="Wang W."/>
            <person name="Zhou Z."/>
            <person name="Sun Q."/>
            <person name="Luo X."/>
            <person name="Du H."/>
            <person name="Gottschalk M."/>
            <person name="Xu J."/>
        </authorList>
    </citation>
    <scope>NUCLEOTIDE SEQUENCE [LARGE SCALE GENOMIC DNA]</scope>
    <source>
        <strain evidence="14 15">GZ1</strain>
    </source>
</reference>
<evidence type="ECO:0000259" key="13">
    <source>
        <dbReference type="Pfam" id="PF07992"/>
    </source>
</evidence>
<feature type="domain" description="FAD/NAD(P)-binding" evidence="13">
    <location>
        <begin position="8"/>
        <end position="322"/>
    </location>
</feature>
<dbReference type="InterPro" id="IPR023753">
    <property type="entry name" value="FAD/NAD-binding_dom"/>
</dbReference>
<sequence length="460" mass="49888">MRFYIMAKIVVVGANHAGTAAIKTMLTNYGQENEIVVFDQNSNISFLGCGMALWIGEQIGGPEGLFYSNKEELESLGATVYMESPVTNIDYDAKTVTALVNGQEHVESFEKLLFATGSQPILPPIKGAEIKEGSLEFEATLENLQFVKLYQNSADVIEKLKNKDINRVAVVGAGYIGVELAEAFQRKGKEVVLIDVVDTCLAGYYDRDLSDLMAKNLEEHGIKLAFGETVKEVAGNGKVEKIITDKNEYDVDMVILAVGFRPNTALAGEGIERFRNGAFLVNKRQETSIPGVYAIGDCATIYDNATGDTSYIALASNAVRTGIVAAHNICGTDLEGIGVQGSNGISIYGLNLVSTGLTLEKATRLGLNAAVTEVTDNQKPEFMEHGNFPVTIKIVYDKDSRRILGAQMAAREDISLGIHLFSLAIQEGVTIEKLALTDLFFLPHFNKPYNYITVAALGAE</sequence>
<dbReference type="EMBL" id="CP000837">
    <property type="protein sequence ID" value="ADE31176.1"/>
    <property type="molecule type" value="Genomic_DNA"/>
</dbReference>
<feature type="domain" description="Pyridine nucleotide-disulphide oxidoreductase dimerisation" evidence="12">
    <location>
        <begin position="351"/>
        <end position="446"/>
    </location>
</feature>
<evidence type="ECO:0000256" key="8">
    <source>
        <dbReference type="ARBA" id="ARBA00023284"/>
    </source>
</evidence>
<evidence type="ECO:0000256" key="10">
    <source>
        <dbReference type="ARBA" id="ARBA00039201"/>
    </source>
</evidence>
<evidence type="ECO:0000256" key="11">
    <source>
        <dbReference type="ARBA" id="ARBA00047360"/>
    </source>
</evidence>
<keyword evidence="6" id="KW-0520">NAD</keyword>
<evidence type="ECO:0000256" key="4">
    <source>
        <dbReference type="ARBA" id="ARBA00022827"/>
    </source>
</evidence>
<dbReference type="Gene3D" id="3.30.390.30">
    <property type="match status" value="1"/>
</dbReference>
<comment type="catalytic activity">
    <reaction evidence="11">
        <text>2 NADH + O2 + 2 H(+) = 2 NAD(+) + 2 H2O</text>
        <dbReference type="Rhea" id="RHEA:37799"/>
        <dbReference type="ChEBI" id="CHEBI:15377"/>
        <dbReference type="ChEBI" id="CHEBI:15378"/>
        <dbReference type="ChEBI" id="CHEBI:15379"/>
        <dbReference type="ChEBI" id="CHEBI:57540"/>
        <dbReference type="ChEBI" id="CHEBI:57945"/>
        <dbReference type="EC" id="1.6.3.4"/>
    </reaction>
</comment>
<comment type="cofactor">
    <cofactor evidence="1">
        <name>FAD</name>
        <dbReference type="ChEBI" id="CHEBI:57692"/>
    </cofactor>
</comment>
<dbReference type="Pfam" id="PF07992">
    <property type="entry name" value="Pyr_redox_2"/>
    <property type="match status" value="1"/>
</dbReference>
<dbReference type="PRINTS" id="PR00368">
    <property type="entry name" value="FADPNR"/>
</dbReference>
<evidence type="ECO:0000256" key="9">
    <source>
        <dbReference type="ARBA" id="ARBA00039092"/>
    </source>
</evidence>
<dbReference type="SUPFAM" id="SSF55424">
    <property type="entry name" value="FAD/NAD-linked reductases, dimerisation (C-terminal) domain"/>
    <property type="match status" value="1"/>
</dbReference>
<dbReference type="InterPro" id="IPR036188">
    <property type="entry name" value="FAD/NAD-bd_sf"/>
</dbReference>
<gene>
    <name evidence="14" type="ordered locus">SSGZ1_0719</name>
</gene>
<evidence type="ECO:0000256" key="2">
    <source>
        <dbReference type="ARBA" id="ARBA00009130"/>
    </source>
</evidence>
<dbReference type="PANTHER" id="PTHR43429">
    <property type="entry name" value="PYRIDINE NUCLEOTIDE-DISULFIDE OXIDOREDUCTASE DOMAIN-CONTAINING"/>
    <property type="match status" value="1"/>
</dbReference>
<evidence type="ECO:0000256" key="3">
    <source>
        <dbReference type="ARBA" id="ARBA00022630"/>
    </source>
</evidence>
<evidence type="ECO:0000256" key="5">
    <source>
        <dbReference type="ARBA" id="ARBA00023002"/>
    </source>
</evidence>
<keyword evidence="4" id="KW-0274">FAD</keyword>
<dbReference type="Gene3D" id="3.50.50.60">
    <property type="entry name" value="FAD/NAD(P)-binding domain"/>
    <property type="match status" value="2"/>
</dbReference>
<dbReference type="Pfam" id="PF02852">
    <property type="entry name" value="Pyr_redox_dim"/>
    <property type="match status" value="1"/>
</dbReference>
<dbReference type="SUPFAM" id="SSF51905">
    <property type="entry name" value="FAD/NAD(P)-binding domain"/>
    <property type="match status" value="1"/>
</dbReference>
<organism evidence="14 15">
    <name type="scientific">Streptococcus suis (strain GZ1)</name>
    <dbReference type="NCBI Taxonomy" id="423211"/>
    <lineage>
        <taxon>Bacteria</taxon>
        <taxon>Bacillati</taxon>
        <taxon>Bacillota</taxon>
        <taxon>Bacilli</taxon>
        <taxon>Lactobacillales</taxon>
        <taxon>Streptococcaceae</taxon>
        <taxon>Streptococcus</taxon>
    </lineage>
</organism>
<dbReference type="GO" id="GO:0016491">
    <property type="term" value="F:oxidoreductase activity"/>
    <property type="evidence" value="ECO:0007669"/>
    <property type="project" value="UniProtKB-KW"/>
</dbReference>
<dbReference type="HOGENOM" id="CLU_003291_1_0_9"/>
<dbReference type="InterPro" id="IPR016156">
    <property type="entry name" value="FAD/NAD-linked_Rdtase_dimer_sf"/>
</dbReference>
<evidence type="ECO:0000256" key="7">
    <source>
        <dbReference type="ARBA" id="ARBA00023097"/>
    </source>
</evidence>
<keyword evidence="7" id="KW-0558">Oxidation</keyword>
<evidence type="ECO:0000259" key="12">
    <source>
        <dbReference type="Pfam" id="PF02852"/>
    </source>
</evidence>
<evidence type="ECO:0000256" key="6">
    <source>
        <dbReference type="ARBA" id="ARBA00023027"/>
    </source>
</evidence>
<dbReference type="PRINTS" id="PR00411">
    <property type="entry name" value="PNDRDTASEI"/>
</dbReference>
<dbReference type="NCBIfam" id="NF046103">
    <property type="entry name" value="NOXase_Strep"/>
    <property type="match status" value="1"/>
</dbReference>
<dbReference type="InterPro" id="IPR058076">
    <property type="entry name" value="NOXase"/>
</dbReference>
<dbReference type="Proteomes" id="UP000002359">
    <property type="component" value="Chromosome"/>
</dbReference>
<name>D5AH61_STRGZ</name>
<evidence type="ECO:0000313" key="14">
    <source>
        <dbReference type="EMBL" id="ADE31176.1"/>
    </source>
</evidence>
<dbReference type="InterPro" id="IPR050260">
    <property type="entry name" value="FAD-bd_OxRdtase"/>
</dbReference>
<dbReference type="EC" id="1.6.3.4" evidence="9"/>